<keyword evidence="1 3" id="KW-0853">WD repeat</keyword>
<keyword evidence="2" id="KW-0677">Repeat</keyword>
<dbReference type="PROSITE" id="PS50082">
    <property type="entry name" value="WD_REPEATS_2"/>
    <property type="match status" value="2"/>
</dbReference>
<dbReference type="AlphaFoldDB" id="A0A3M6VR59"/>
<dbReference type="PANTHER" id="PTHR19854">
    <property type="entry name" value="TRANSDUCIN BETA-LIKE 3"/>
    <property type="match status" value="1"/>
</dbReference>
<dbReference type="PANTHER" id="PTHR19854:SF1">
    <property type="entry name" value="GUANINE NUCLEOTIDE-BINDING PROTEIN SUBUNIT BETA-LIKE PROTEIN 1"/>
    <property type="match status" value="1"/>
</dbReference>
<evidence type="ECO:0000256" key="1">
    <source>
        <dbReference type="ARBA" id="ARBA00022574"/>
    </source>
</evidence>
<dbReference type="PRINTS" id="PR00320">
    <property type="entry name" value="GPROTEINBRPT"/>
</dbReference>
<organism evidence="4 5">
    <name type="scientific">Peronospora effusa</name>
    <dbReference type="NCBI Taxonomy" id="542832"/>
    <lineage>
        <taxon>Eukaryota</taxon>
        <taxon>Sar</taxon>
        <taxon>Stramenopiles</taxon>
        <taxon>Oomycota</taxon>
        <taxon>Peronosporomycetes</taxon>
        <taxon>Peronosporales</taxon>
        <taxon>Peronosporaceae</taxon>
        <taxon>Peronospora</taxon>
    </lineage>
</organism>
<keyword evidence="5" id="KW-1185">Reference proteome</keyword>
<dbReference type="PROSITE" id="PS50294">
    <property type="entry name" value="WD_REPEATS_REGION"/>
    <property type="match status" value="2"/>
</dbReference>
<dbReference type="STRING" id="542832.A0A3M6VR59"/>
<dbReference type="PROSITE" id="PS00678">
    <property type="entry name" value="WD_REPEATS_1"/>
    <property type="match status" value="1"/>
</dbReference>
<evidence type="ECO:0000256" key="2">
    <source>
        <dbReference type="ARBA" id="ARBA00022737"/>
    </source>
</evidence>
<dbReference type="InterPro" id="IPR020472">
    <property type="entry name" value="WD40_PAC1"/>
</dbReference>
<sequence>MRHASRNAPEPLGVLRGHGAPVNSVSFLSASTIVSGAGDGAVKIWDLKSRRELATNVVAHSHAGVLHAAALRGAAASEQKFVTQGRDGLVKLWDVQSFDAATDPLATFYCASHSFTKFATLRWPSKDSANSNLIICPSSVDSKLLVFDIRVKSSSPALTLSVPDAATKRGMCMSLSLFDSSVAKSNDDAGGSVQTYISAGFEGGQLVILDLRSGGKIACETTVTQGANARTYHLRLAFICYVLKLGACLVDLVLSVDVTDDGRSVICGSSGHELYEANFDAASYTLHSRSFFTCTHGGFSSVCIRGDQRIVATAGWDHRVRVFHLRKLKPLAVLKYHSDSVFALDFNGNNSLLASCSKDRRIALWSIYPPSATAAASSLRPF</sequence>
<proteinExistence type="predicted"/>
<feature type="repeat" description="WD" evidence="3">
    <location>
        <begin position="334"/>
        <end position="367"/>
    </location>
</feature>
<protein>
    <recommendedName>
        <fullName evidence="6">Guanine nucleotide-binding protein subunit beta-like protein</fullName>
    </recommendedName>
</protein>
<dbReference type="SUPFAM" id="SSF50978">
    <property type="entry name" value="WD40 repeat-like"/>
    <property type="match status" value="1"/>
</dbReference>
<dbReference type="Gene3D" id="2.130.10.10">
    <property type="entry name" value="YVTN repeat-like/Quinoprotein amine dehydrogenase"/>
    <property type="match status" value="2"/>
</dbReference>
<evidence type="ECO:0000313" key="5">
    <source>
        <dbReference type="Proteomes" id="UP000282087"/>
    </source>
</evidence>
<dbReference type="Pfam" id="PF00400">
    <property type="entry name" value="WD40"/>
    <property type="match status" value="3"/>
</dbReference>
<evidence type="ECO:0008006" key="6">
    <source>
        <dbReference type="Google" id="ProtNLM"/>
    </source>
</evidence>
<dbReference type="EMBL" id="QLLG01000065">
    <property type="protein sequence ID" value="RMX68531.1"/>
    <property type="molecule type" value="Genomic_DNA"/>
</dbReference>
<dbReference type="InterPro" id="IPR036322">
    <property type="entry name" value="WD40_repeat_dom_sf"/>
</dbReference>
<reference evidence="4 5" key="1">
    <citation type="submission" date="2018-06" db="EMBL/GenBank/DDBJ databases">
        <title>Comparative genomics of downy mildews reveals potential adaptations to biotrophy.</title>
        <authorList>
            <person name="Fletcher K."/>
            <person name="Klosterman S.J."/>
            <person name="Derevnina L."/>
            <person name="Martin F."/>
            <person name="Koike S."/>
            <person name="Reyes Chin-Wo S."/>
            <person name="Mou B."/>
            <person name="Michelmore R."/>
        </authorList>
    </citation>
    <scope>NUCLEOTIDE SEQUENCE [LARGE SCALE GENOMIC DNA]</scope>
    <source>
        <strain evidence="4 5">R14</strain>
    </source>
</reference>
<evidence type="ECO:0000256" key="3">
    <source>
        <dbReference type="PROSITE-ProRule" id="PRU00221"/>
    </source>
</evidence>
<dbReference type="Proteomes" id="UP000282087">
    <property type="component" value="Unassembled WGS sequence"/>
</dbReference>
<feature type="repeat" description="WD" evidence="3">
    <location>
        <begin position="15"/>
        <end position="55"/>
    </location>
</feature>
<name>A0A3M6VR59_9STRA</name>
<dbReference type="InterPro" id="IPR001680">
    <property type="entry name" value="WD40_rpt"/>
</dbReference>
<dbReference type="InterPro" id="IPR015943">
    <property type="entry name" value="WD40/YVTN_repeat-like_dom_sf"/>
</dbReference>
<dbReference type="SMART" id="SM00320">
    <property type="entry name" value="WD40"/>
    <property type="match status" value="4"/>
</dbReference>
<comment type="caution">
    <text evidence="4">The sequence shown here is derived from an EMBL/GenBank/DDBJ whole genome shotgun (WGS) entry which is preliminary data.</text>
</comment>
<dbReference type="InterPro" id="IPR019775">
    <property type="entry name" value="WD40_repeat_CS"/>
</dbReference>
<evidence type="ECO:0000313" key="4">
    <source>
        <dbReference type="EMBL" id="RMX68531.1"/>
    </source>
</evidence>
<dbReference type="VEuPathDB" id="FungiDB:DD237_003319"/>
<accession>A0A3M6VR59</accession>
<gene>
    <name evidence="4" type="ORF">DD238_001392</name>
</gene>